<dbReference type="Proteomes" id="UP000270524">
    <property type="component" value="Unassembled WGS sequence"/>
</dbReference>
<protein>
    <submittedName>
        <fullName evidence="1">Uncharacterized protein</fullName>
    </submittedName>
</protein>
<reference evidence="5 6" key="2">
    <citation type="submission" date="2018-08" db="EMBL/GenBank/DDBJ databases">
        <title>Recombination of ecologically and evolutionarily significant loci maintains genetic cohesion in the Pseudomonas syringae species complex.</title>
        <authorList>
            <person name="Dillon M."/>
            <person name="Thakur S."/>
            <person name="Almeida R.N.D."/>
            <person name="Weir B.S."/>
            <person name="Guttman D.S."/>
        </authorList>
    </citation>
    <scope>NUCLEOTIDE SEQUENCE [LARGE SCALE GENOMIC DNA]</scope>
    <source>
        <strain evidence="2 5">ICMP 15201</strain>
        <strain evidence="3 6">ICMP 15203</strain>
    </source>
</reference>
<evidence type="ECO:0000313" key="3">
    <source>
        <dbReference type="EMBL" id="RMN92235.1"/>
    </source>
</evidence>
<dbReference type="EMBL" id="RBPH01000180">
    <property type="protein sequence ID" value="RMN79293.1"/>
    <property type="molecule type" value="Genomic_DNA"/>
</dbReference>
<comment type="caution">
    <text evidence="1">The sequence shown here is derived from an EMBL/GenBank/DDBJ whole genome shotgun (WGS) entry which is preliminary data.</text>
</comment>
<gene>
    <name evidence="1" type="ORF">ALO81_102409</name>
    <name evidence="3" type="ORF">ALQ51_102333</name>
    <name evidence="2" type="ORF">ALQ53_103738</name>
</gene>
<name>A0A0P9LBI0_PSECA</name>
<dbReference type="Proteomes" id="UP000269335">
    <property type="component" value="Unassembled WGS sequence"/>
</dbReference>
<dbReference type="AlphaFoldDB" id="A0A0P9LBI0"/>
<reference evidence="1 4" key="1">
    <citation type="submission" date="2015-09" db="EMBL/GenBank/DDBJ databases">
        <title>Genome announcement of multiple Pseudomonas syringae strains.</title>
        <authorList>
            <person name="Thakur S."/>
            <person name="Wang P.W."/>
            <person name="Gong Y."/>
            <person name="Weir B.S."/>
            <person name="Guttman D.S."/>
        </authorList>
    </citation>
    <scope>NUCLEOTIDE SEQUENCE [LARGE SCALE GENOMIC DNA]</scope>
    <source>
        <strain evidence="1 4">ICMP2823</strain>
    </source>
</reference>
<proteinExistence type="predicted"/>
<organism evidence="1 4">
    <name type="scientific">Pseudomonas cannabina</name>
    <dbReference type="NCBI Taxonomy" id="86840"/>
    <lineage>
        <taxon>Bacteria</taxon>
        <taxon>Pseudomonadati</taxon>
        <taxon>Pseudomonadota</taxon>
        <taxon>Gammaproteobacteria</taxon>
        <taxon>Pseudomonadales</taxon>
        <taxon>Pseudomonadaceae</taxon>
        <taxon>Pseudomonas</taxon>
    </lineage>
</organism>
<dbReference type="Proteomes" id="UP000050564">
    <property type="component" value="Unassembled WGS sequence"/>
</dbReference>
<evidence type="ECO:0000313" key="4">
    <source>
        <dbReference type="Proteomes" id="UP000050564"/>
    </source>
</evidence>
<sequence>MFFEIVFMMRPAFHCTARALAKLFLQDKKHDSRVRLPVKGKTKDNQEAKCGTRI</sequence>
<dbReference type="EMBL" id="RBPJ01000221">
    <property type="protein sequence ID" value="RMN92235.1"/>
    <property type="molecule type" value="Genomic_DNA"/>
</dbReference>
<evidence type="ECO:0000313" key="2">
    <source>
        <dbReference type="EMBL" id="RMN79293.1"/>
    </source>
</evidence>
<accession>A0A0P9LBI0</accession>
<evidence type="ECO:0000313" key="5">
    <source>
        <dbReference type="Proteomes" id="UP000269335"/>
    </source>
</evidence>
<dbReference type="EMBL" id="LJPX01000541">
    <property type="protein sequence ID" value="KPW66751.1"/>
    <property type="molecule type" value="Genomic_DNA"/>
</dbReference>
<evidence type="ECO:0000313" key="6">
    <source>
        <dbReference type="Proteomes" id="UP000270524"/>
    </source>
</evidence>
<evidence type="ECO:0000313" key="1">
    <source>
        <dbReference type="EMBL" id="KPW66751.1"/>
    </source>
</evidence>